<evidence type="ECO:0000313" key="1">
    <source>
        <dbReference type="EMBL" id="KAK2942553.1"/>
    </source>
</evidence>
<dbReference type="Proteomes" id="UP001281761">
    <property type="component" value="Unassembled WGS sequence"/>
</dbReference>
<protein>
    <submittedName>
        <fullName evidence="1">Uncharacterized protein</fullName>
    </submittedName>
</protein>
<reference evidence="1 2" key="1">
    <citation type="journal article" date="2022" name="bioRxiv">
        <title>Genomics of Preaxostyla Flagellates Illuminates Evolutionary Transitions and the Path Towards Mitochondrial Loss.</title>
        <authorList>
            <person name="Novak L.V.F."/>
            <person name="Treitli S.C."/>
            <person name="Pyrih J."/>
            <person name="Halakuc P."/>
            <person name="Pipaliya S.V."/>
            <person name="Vacek V."/>
            <person name="Brzon O."/>
            <person name="Soukal P."/>
            <person name="Eme L."/>
            <person name="Dacks J.B."/>
            <person name="Karnkowska A."/>
            <person name="Elias M."/>
            <person name="Hampl V."/>
        </authorList>
    </citation>
    <scope>NUCLEOTIDE SEQUENCE [LARGE SCALE GENOMIC DNA]</scope>
    <source>
        <strain evidence="1">NAU3</strain>
        <tissue evidence="1">Gut</tissue>
    </source>
</reference>
<organism evidence="1 2">
    <name type="scientific">Blattamonas nauphoetae</name>
    <dbReference type="NCBI Taxonomy" id="2049346"/>
    <lineage>
        <taxon>Eukaryota</taxon>
        <taxon>Metamonada</taxon>
        <taxon>Preaxostyla</taxon>
        <taxon>Oxymonadida</taxon>
        <taxon>Blattamonas</taxon>
    </lineage>
</organism>
<proteinExistence type="predicted"/>
<evidence type="ECO:0000313" key="2">
    <source>
        <dbReference type="Proteomes" id="UP001281761"/>
    </source>
</evidence>
<gene>
    <name evidence="1" type="ORF">BLNAU_22540</name>
</gene>
<name>A0ABQ9WTA2_9EUKA</name>
<dbReference type="EMBL" id="JARBJD010000401">
    <property type="protein sequence ID" value="KAK2942553.1"/>
    <property type="molecule type" value="Genomic_DNA"/>
</dbReference>
<sequence>MESSLNSVEHKTVPNDATPLFLRTDPKRLRTIEQASQTYQSLVDFVKEGNNLDNTATHQACTLLQTLSTPFSTFSSDQILFELVPAPDGSCSGLTNSIIPLLSSPNEKLILSTLEFLHCTVLSTDLFIHFDFLQTGFFALLPKSFYELEMHLVENLGFFLMRIVEKIMFCLDPLRSRELCEIRQLSMESFEQTVTNKFFGPIEPFLDFVIRNRQILPNFWDLPKMLDTLFRFSPSLPHTTQFVLSSSFIVPFTNSLIFVEHENFLVGRLRGLSLLNSYLWTMGPAVQKRRQQILSKLHEEGLWDEIELLMRCCRYDYSNRRLIFVGAQLIDDFGGNVPHLGEIDDEVPEDEWDDFEEEWDSNVDYD</sequence>
<comment type="caution">
    <text evidence="1">The sequence shown here is derived from an EMBL/GenBank/DDBJ whole genome shotgun (WGS) entry which is preliminary data.</text>
</comment>
<accession>A0ABQ9WTA2</accession>
<keyword evidence="2" id="KW-1185">Reference proteome</keyword>